<name>A0A923MN23_9BURK</name>
<gene>
    <name evidence="2" type="ORF">H8N03_04145</name>
</gene>
<dbReference type="EMBL" id="JACORT010000001">
    <property type="protein sequence ID" value="MBC5782123.1"/>
    <property type="molecule type" value="Genomic_DNA"/>
</dbReference>
<organism evidence="2 3">
    <name type="scientific">Ramlibacter cellulosilyticus</name>
    <dbReference type="NCBI Taxonomy" id="2764187"/>
    <lineage>
        <taxon>Bacteria</taxon>
        <taxon>Pseudomonadati</taxon>
        <taxon>Pseudomonadota</taxon>
        <taxon>Betaproteobacteria</taxon>
        <taxon>Burkholderiales</taxon>
        <taxon>Comamonadaceae</taxon>
        <taxon>Ramlibacter</taxon>
    </lineage>
</organism>
<dbReference type="AlphaFoldDB" id="A0A923MN23"/>
<evidence type="ECO:0000256" key="1">
    <source>
        <dbReference type="SAM" id="MobiDB-lite"/>
    </source>
</evidence>
<evidence type="ECO:0000313" key="2">
    <source>
        <dbReference type="EMBL" id="MBC5782123.1"/>
    </source>
</evidence>
<comment type="caution">
    <text evidence="2">The sequence shown here is derived from an EMBL/GenBank/DDBJ whole genome shotgun (WGS) entry which is preliminary data.</text>
</comment>
<accession>A0A923MN23</accession>
<keyword evidence="3" id="KW-1185">Reference proteome</keyword>
<evidence type="ECO:0000313" key="3">
    <source>
        <dbReference type="Proteomes" id="UP000608513"/>
    </source>
</evidence>
<protein>
    <submittedName>
        <fullName evidence="2">Uncharacterized protein</fullName>
    </submittedName>
</protein>
<sequence>MNTLSRITCHAVHAMSRDEREALTRDLFAVHAQIFTGLSYEEFRSYVVERDAWRTWVYVKRNPQGQVVGYHSIHAFRLIVENRLSTVIRMEAGTLPAYRGRDITMVYGCLRLLQVWLQHPWRRFCIFAALTHPSSYTFLAHYAPVIWPNAKRRDIPPAILNRMEELAGCFELECVDPAKPLVRQVNWITLESDEERQRWLNSRRRDTRFYLEHNPGYVDGTGMLTYIPFNGSILMRALFSFLWGRAGKITRLLLGKENSKAPRRHPIDSAFTPLEAVRRDPTPRP</sequence>
<proteinExistence type="predicted"/>
<dbReference type="RefSeq" id="WP_187074839.1">
    <property type="nucleotide sequence ID" value="NZ_JACORT010000001.1"/>
</dbReference>
<feature type="region of interest" description="Disordered" evidence="1">
    <location>
        <begin position="264"/>
        <end position="285"/>
    </location>
</feature>
<dbReference type="Proteomes" id="UP000608513">
    <property type="component" value="Unassembled WGS sequence"/>
</dbReference>
<feature type="compositionally biased region" description="Basic and acidic residues" evidence="1">
    <location>
        <begin position="276"/>
        <end position="285"/>
    </location>
</feature>
<reference evidence="2" key="1">
    <citation type="submission" date="2020-08" db="EMBL/GenBank/DDBJ databases">
        <title>Ramlibacter sp. USB13 16S ribosomal RNA gene genome sequencing and assembly.</title>
        <authorList>
            <person name="Kang M."/>
        </authorList>
    </citation>
    <scope>NUCLEOTIDE SEQUENCE</scope>
    <source>
        <strain evidence="2">USB13</strain>
    </source>
</reference>